<comment type="caution">
    <text evidence="1">The sequence shown here is derived from an EMBL/GenBank/DDBJ whole genome shotgun (WGS) entry which is preliminary data.</text>
</comment>
<evidence type="ECO:0008006" key="3">
    <source>
        <dbReference type="Google" id="ProtNLM"/>
    </source>
</evidence>
<dbReference type="Proteomes" id="UP000664132">
    <property type="component" value="Unassembled WGS sequence"/>
</dbReference>
<evidence type="ECO:0000313" key="1">
    <source>
        <dbReference type="EMBL" id="KAG4423524.1"/>
    </source>
</evidence>
<gene>
    <name evidence="1" type="ORF">IFR04_003347</name>
</gene>
<organism evidence="1 2">
    <name type="scientific">Cadophora malorum</name>
    <dbReference type="NCBI Taxonomy" id="108018"/>
    <lineage>
        <taxon>Eukaryota</taxon>
        <taxon>Fungi</taxon>
        <taxon>Dikarya</taxon>
        <taxon>Ascomycota</taxon>
        <taxon>Pezizomycotina</taxon>
        <taxon>Leotiomycetes</taxon>
        <taxon>Helotiales</taxon>
        <taxon>Ploettnerulaceae</taxon>
        <taxon>Cadophora</taxon>
    </lineage>
</organism>
<name>A0A8H7WER8_9HELO</name>
<keyword evidence="2" id="KW-1185">Reference proteome</keyword>
<dbReference type="OrthoDB" id="2588098at2759"/>
<evidence type="ECO:0000313" key="2">
    <source>
        <dbReference type="Proteomes" id="UP000664132"/>
    </source>
</evidence>
<sequence length="220" mass="24775">MCPPGVDQTMRSAQQWLLYAPELEQRHSFTKADDGWGTKFTQITSGNGSFDAWELLARPAADSAMQVNNANNDCRRGWFDLLSNELIDMVLEHISEDSVDMMALGLTCEGFWELVSQHIHRTFLKSAAPWANTPIILQGSYATELPESMLMSPAVTKAAEGSSMRMSAARKLFWAGWSFDRPKTVTEIEDEWRSAADLHRESSRIPKDRWSQIETQLGSS</sequence>
<proteinExistence type="predicted"/>
<accession>A0A8H7WER8</accession>
<protein>
    <recommendedName>
        <fullName evidence="3">F-box domain-containing protein</fullName>
    </recommendedName>
</protein>
<dbReference type="AlphaFoldDB" id="A0A8H7WER8"/>
<dbReference type="EMBL" id="JAFJYH010000033">
    <property type="protein sequence ID" value="KAG4423524.1"/>
    <property type="molecule type" value="Genomic_DNA"/>
</dbReference>
<reference evidence="1" key="1">
    <citation type="submission" date="2021-02" db="EMBL/GenBank/DDBJ databases">
        <title>Genome sequence Cadophora malorum strain M34.</title>
        <authorList>
            <person name="Stefanovic E."/>
            <person name="Vu D."/>
            <person name="Scully C."/>
            <person name="Dijksterhuis J."/>
            <person name="Roader J."/>
            <person name="Houbraken J."/>
        </authorList>
    </citation>
    <scope>NUCLEOTIDE SEQUENCE</scope>
    <source>
        <strain evidence="1">M34</strain>
    </source>
</reference>